<keyword evidence="5" id="KW-1185">Reference proteome</keyword>
<dbReference type="PANTHER" id="PTHR13774:SF17">
    <property type="entry name" value="PHENAZINE BIOSYNTHESIS-LIKE DOMAIN-CONTAINING PROTEIN"/>
    <property type="match status" value="1"/>
</dbReference>
<gene>
    <name evidence="4" type="ORF">GGD89_001640</name>
</gene>
<evidence type="ECO:0000313" key="4">
    <source>
        <dbReference type="EMBL" id="MBB4266014.1"/>
    </source>
</evidence>
<protein>
    <submittedName>
        <fullName evidence="4">PhzF family phenazine biosynthesis protein</fullName>
    </submittedName>
</protein>
<comment type="caution">
    <text evidence="4">The sequence shown here is derived from an EMBL/GenBank/DDBJ whole genome shotgun (WGS) entry which is preliminary data.</text>
</comment>
<dbReference type="PIRSF" id="PIRSF016184">
    <property type="entry name" value="PhzC_PhzF"/>
    <property type="match status" value="1"/>
</dbReference>
<name>A0A7W6W9M0_9PROT</name>
<dbReference type="PANTHER" id="PTHR13774">
    <property type="entry name" value="PHENAZINE BIOSYNTHESIS PROTEIN"/>
    <property type="match status" value="1"/>
</dbReference>
<evidence type="ECO:0000313" key="5">
    <source>
        <dbReference type="Proteomes" id="UP000554286"/>
    </source>
</evidence>
<evidence type="ECO:0000256" key="3">
    <source>
        <dbReference type="PIRSR" id="PIRSR016184-1"/>
    </source>
</evidence>
<dbReference type="NCBIfam" id="TIGR00654">
    <property type="entry name" value="PhzF_family"/>
    <property type="match status" value="1"/>
</dbReference>
<dbReference type="Proteomes" id="UP000554286">
    <property type="component" value="Unassembled WGS sequence"/>
</dbReference>
<feature type="active site" evidence="3">
    <location>
        <position position="47"/>
    </location>
</feature>
<dbReference type="InterPro" id="IPR003719">
    <property type="entry name" value="Phenazine_PhzF-like"/>
</dbReference>
<dbReference type="GO" id="GO:0005737">
    <property type="term" value="C:cytoplasm"/>
    <property type="evidence" value="ECO:0007669"/>
    <property type="project" value="TreeGrafter"/>
</dbReference>
<dbReference type="EMBL" id="JACIGK010000010">
    <property type="protein sequence ID" value="MBB4266014.1"/>
    <property type="molecule type" value="Genomic_DNA"/>
</dbReference>
<dbReference type="SUPFAM" id="SSF54506">
    <property type="entry name" value="Diaminopimelate epimerase-like"/>
    <property type="match status" value="1"/>
</dbReference>
<accession>A0A7W6W9M0</accession>
<evidence type="ECO:0000256" key="1">
    <source>
        <dbReference type="ARBA" id="ARBA00008270"/>
    </source>
</evidence>
<dbReference type="Gene3D" id="3.10.310.10">
    <property type="entry name" value="Diaminopimelate Epimerase, Chain A, domain 1"/>
    <property type="match status" value="2"/>
</dbReference>
<dbReference type="AlphaFoldDB" id="A0A7W6W9M0"/>
<dbReference type="GO" id="GO:0016853">
    <property type="term" value="F:isomerase activity"/>
    <property type="evidence" value="ECO:0007669"/>
    <property type="project" value="UniProtKB-KW"/>
</dbReference>
<evidence type="ECO:0000256" key="2">
    <source>
        <dbReference type="ARBA" id="ARBA00023235"/>
    </source>
</evidence>
<dbReference type="Pfam" id="PF02567">
    <property type="entry name" value="PhzC-PhzF"/>
    <property type="match status" value="1"/>
</dbReference>
<keyword evidence="2" id="KW-0413">Isomerase</keyword>
<comment type="similarity">
    <text evidence="1">Belongs to the PhzF family.</text>
</comment>
<proteinExistence type="inferred from homology"/>
<dbReference type="RefSeq" id="WP_184043963.1">
    <property type="nucleotide sequence ID" value="NZ_JACIGK010000010.1"/>
</dbReference>
<reference evidence="4 5" key="1">
    <citation type="submission" date="2020-08" db="EMBL/GenBank/DDBJ databases">
        <title>Genome sequencing of Purple Non-Sulfur Bacteria from various extreme environments.</title>
        <authorList>
            <person name="Mayer M."/>
        </authorList>
    </citation>
    <scope>NUCLEOTIDE SEQUENCE [LARGE SCALE GENOMIC DNA]</scope>
    <source>
        <strain evidence="4 5">JA131</strain>
    </source>
</reference>
<sequence length="295" mass="31114">MPSLPLFQVDAFADRPFTGNPAAVVPLTTWPDDALLQAIAAENNLSETAFLVPETDPSADTDDHLRWFTPTVEVDLCGHATLAAAWVVMTQMRPDTRRARFRTRSGTLTVTRAEARADAALSLDVPARPPQAATAPPDGLAEALGAPPIEVLEAPEALLAVVADADTVRGLTPDMRALARFLGARFAIVTAPADHPGADDPGIDDPGADDFVSRVFAPGHDIDEDPVTGAAHCTLAPYWAARLGRREVTGFQASARGGRVRCRLAGDRVILSGTVVPILSGQFTLPDAPPGVRTP</sequence>
<organism evidence="4 5">
    <name type="scientific">Roseospira visakhapatnamensis</name>
    <dbReference type="NCBI Taxonomy" id="390880"/>
    <lineage>
        <taxon>Bacteria</taxon>
        <taxon>Pseudomonadati</taxon>
        <taxon>Pseudomonadota</taxon>
        <taxon>Alphaproteobacteria</taxon>
        <taxon>Rhodospirillales</taxon>
        <taxon>Rhodospirillaceae</taxon>
        <taxon>Roseospira</taxon>
    </lineage>
</organism>